<proteinExistence type="predicted"/>
<dbReference type="AlphaFoldDB" id="A0A3A1YNJ0"/>
<name>A0A3A1YNJ0_9GAMM</name>
<gene>
    <name evidence="4" type="ORF">CKF58_01370</name>
</gene>
<evidence type="ECO:0000313" key="5">
    <source>
        <dbReference type="Proteomes" id="UP000265916"/>
    </source>
</evidence>
<keyword evidence="2" id="KW-0732">Signal</keyword>
<dbReference type="SUPFAM" id="SSF50199">
    <property type="entry name" value="Staphylococcal nuclease"/>
    <property type="match status" value="1"/>
</dbReference>
<dbReference type="Gene3D" id="2.40.50.90">
    <property type="match status" value="1"/>
</dbReference>
<feature type="signal peptide" evidence="2">
    <location>
        <begin position="1"/>
        <end position="30"/>
    </location>
</feature>
<dbReference type="InterPro" id="IPR016071">
    <property type="entry name" value="Staphylococal_nuclease_OB-fold"/>
</dbReference>
<dbReference type="RefSeq" id="WP_119530200.1">
    <property type="nucleotide sequence ID" value="NZ_JBHSSP010000010.1"/>
</dbReference>
<sequence>MNLSVKFKRYLLAAATGLCFVSALSTSNFAAAAPMSATNDYSAFGDRGGPGGNPRANLGHDPSKAPGRVGPGYNSNPVLRGNQGRNNPAARDGNGRSSNFGKTSVYASNPAFARSSGFNNFVLYNNSSIFTTAGIVVSFMTANSVGGSSNPVVGMYQHASTGTATTLTSALSVDATTATTLADDSLNQSTQAAESFNSFVAQNQLPSCLVTEVFSGDTFSCYFAHLDATRIVKLYGINAVASSYAYNASALVANSILNKRVVVQALSTYNEPSVQAVVYWEGLNLNYRMLQVGAAQVNTNVADNSSAYKSFIEAQAQAKSQSLGQWHLVD</sequence>
<protein>
    <recommendedName>
        <fullName evidence="3">TNase-like domain-containing protein</fullName>
    </recommendedName>
</protein>
<reference evidence="4 5" key="1">
    <citation type="submission" date="2017-08" db="EMBL/GenBank/DDBJ databases">
        <title>Reclassification of Bisgaard taxon 37 and 44.</title>
        <authorList>
            <person name="Christensen H."/>
        </authorList>
    </citation>
    <scope>NUCLEOTIDE SEQUENCE [LARGE SCALE GENOMIC DNA]</scope>
    <source>
        <strain evidence="4 5">111</strain>
    </source>
</reference>
<evidence type="ECO:0000256" key="1">
    <source>
        <dbReference type="SAM" id="MobiDB-lite"/>
    </source>
</evidence>
<feature type="domain" description="TNase-like" evidence="3">
    <location>
        <begin position="204"/>
        <end position="328"/>
    </location>
</feature>
<evidence type="ECO:0000256" key="2">
    <source>
        <dbReference type="SAM" id="SignalP"/>
    </source>
</evidence>
<dbReference type="InterPro" id="IPR035437">
    <property type="entry name" value="SNase_OB-fold_sf"/>
</dbReference>
<feature type="chain" id="PRO_5017450633" description="TNase-like domain-containing protein" evidence="2">
    <location>
        <begin position="31"/>
        <end position="330"/>
    </location>
</feature>
<dbReference type="Pfam" id="PF00565">
    <property type="entry name" value="SNase"/>
    <property type="match status" value="1"/>
</dbReference>
<dbReference type="EMBL" id="NRJG01000023">
    <property type="protein sequence ID" value="RIY39843.1"/>
    <property type="molecule type" value="Genomic_DNA"/>
</dbReference>
<evidence type="ECO:0000259" key="3">
    <source>
        <dbReference type="SMART" id="SM00318"/>
    </source>
</evidence>
<comment type="caution">
    <text evidence="4">The sequence shown here is derived from an EMBL/GenBank/DDBJ whole genome shotgun (WGS) entry which is preliminary data.</text>
</comment>
<accession>A0A3A1YNJ0</accession>
<dbReference type="OrthoDB" id="5676129at2"/>
<evidence type="ECO:0000313" key="4">
    <source>
        <dbReference type="EMBL" id="RIY39843.1"/>
    </source>
</evidence>
<dbReference type="SMART" id="SM00318">
    <property type="entry name" value="SNc"/>
    <property type="match status" value="1"/>
</dbReference>
<organism evidence="4 5">
    <name type="scientific">Psittacicella hinzii</name>
    <dbReference type="NCBI Taxonomy" id="2028575"/>
    <lineage>
        <taxon>Bacteria</taxon>
        <taxon>Pseudomonadati</taxon>
        <taxon>Pseudomonadota</taxon>
        <taxon>Gammaproteobacteria</taxon>
        <taxon>Pasteurellales</taxon>
        <taxon>Psittacicellaceae</taxon>
        <taxon>Psittacicella</taxon>
    </lineage>
</organism>
<dbReference type="Proteomes" id="UP000265916">
    <property type="component" value="Unassembled WGS sequence"/>
</dbReference>
<feature type="region of interest" description="Disordered" evidence="1">
    <location>
        <begin position="44"/>
        <end position="99"/>
    </location>
</feature>
<keyword evidence="5" id="KW-1185">Reference proteome</keyword>